<dbReference type="Pfam" id="PF00959">
    <property type="entry name" value="Phage_lysozyme"/>
    <property type="match status" value="1"/>
</dbReference>
<dbReference type="PANTHER" id="PTHR38107:SF3">
    <property type="entry name" value="LYSOZYME RRRD-RELATED"/>
    <property type="match status" value="1"/>
</dbReference>
<evidence type="ECO:0000256" key="6">
    <source>
        <dbReference type="ARBA" id="ARBA00023295"/>
    </source>
</evidence>
<accession>A0A7R9KLV9</accession>
<dbReference type="EMBL" id="OC858346">
    <property type="protein sequence ID" value="CAD7626349.1"/>
    <property type="molecule type" value="Genomic_DNA"/>
</dbReference>
<evidence type="ECO:0000313" key="10">
    <source>
        <dbReference type="Proteomes" id="UP000759131"/>
    </source>
</evidence>
<evidence type="ECO:0000256" key="1">
    <source>
        <dbReference type="ARBA" id="ARBA00000632"/>
    </source>
</evidence>
<gene>
    <name evidence="8" type="ORF">OSB1V03_LOCUS4796</name>
    <name evidence="9" type="ORF">OSB1V03_LOCUS6782</name>
</gene>
<evidence type="ECO:0000313" key="8">
    <source>
        <dbReference type="EMBL" id="CAD7624351.1"/>
    </source>
</evidence>
<sequence length="162" mass="17846">MQKIVLVIVAMVGLAAGRNINWNGLNLIKGFEGYRANYYLDQIGQKTIGYGHCCVYHPCDQLRPPLSEAQATQLLQADLGEFQNCVENSFPGKLSDNQFAAATSFAFNMGCGAWTGSHILSNLRANNWAAAANAFNEYTWMGGHQIAGLVVRRQKEAQLFRS</sequence>
<dbReference type="EMBL" id="OC856844">
    <property type="protein sequence ID" value="CAD7624351.1"/>
    <property type="molecule type" value="Genomic_DNA"/>
</dbReference>
<evidence type="ECO:0008006" key="11">
    <source>
        <dbReference type="Google" id="ProtNLM"/>
    </source>
</evidence>
<dbReference type="OrthoDB" id="6499791at2759"/>
<dbReference type="InterPro" id="IPR002196">
    <property type="entry name" value="Glyco_hydro_24"/>
</dbReference>
<dbReference type="InterPro" id="IPR023346">
    <property type="entry name" value="Lysozyme-like_dom_sf"/>
</dbReference>
<dbReference type="Gene3D" id="1.10.530.40">
    <property type="match status" value="1"/>
</dbReference>
<dbReference type="GO" id="GO:0009253">
    <property type="term" value="P:peptidoglycan catabolic process"/>
    <property type="evidence" value="ECO:0007669"/>
    <property type="project" value="InterPro"/>
</dbReference>
<dbReference type="PANTHER" id="PTHR38107">
    <property type="match status" value="1"/>
</dbReference>
<dbReference type="SUPFAM" id="SSF53955">
    <property type="entry name" value="Lysozyme-like"/>
    <property type="match status" value="1"/>
</dbReference>
<keyword evidence="6" id="KW-0326">Glycosidase</keyword>
<evidence type="ECO:0000313" key="9">
    <source>
        <dbReference type="EMBL" id="CAD7626349.1"/>
    </source>
</evidence>
<dbReference type="InterPro" id="IPR051018">
    <property type="entry name" value="Bacteriophage_GH24"/>
</dbReference>
<dbReference type="Proteomes" id="UP000759131">
    <property type="component" value="Unassembled WGS sequence"/>
</dbReference>
<keyword evidence="10" id="KW-1185">Reference proteome</keyword>
<keyword evidence="7" id="KW-0732">Signal</keyword>
<dbReference type="EMBL" id="CAJPIZ010003771">
    <property type="protein sequence ID" value="CAG2106779.1"/>
    <property type="molecule type" value="Genomic_DNA"/>
</dbReference>
<dbReference type="GO" id="GO:0042742">
    <property type="term" value="P:defense response to bacterium"/>
    <property type="evidence" value="ECO:0007669"/>
    <property type="project" value="UniProtKB-KW"/>
</dbReference>
<dbReference type="CDD" id="cd00737">
    <property type="entry name" value="lyz_endolysin_autolysin"/>
    <property type="match status" value="1"/>
</dbReference>
<evidence type="ECO:0000256" key="5">
    <source>
        <dbReference type="ARBA" id="ARBA00023200"/>
    </source>
</evidence>
<protein>
    <recommendedName>
        <fullName evidence="11">Lysozyme</fullName>
    </recommendedName>
</protein>
<name>A0A7R9KLV9_9ACAR</name>
<dbReference type="InterPro" id="IPR023347">
    <property type="entry name" value="Lysozyme_dom_sf"/>
</dbReference>
<keyword evidence="3" id="KW-0081">Bacteriolytic enzyme</keyword>
<dbReference type="GO" id="GO:0031640">
    <property type="term" value="P:killing of cells of another organism"/>
    <property type="evidence" value="ECO:0007669"/>
    <property type="project" value="UniProtKB-KW"/>
</dbReference>
<dbReference type="AlphaFoldDB" id="A0A7R9KLV9"/>
<dbReference type="GO" id="GO:0003796">
    <property type="term" value="F:lysozyme activity"/>
    <property type="evidence" value="ECO:0007669"/>
    <property type="project" value="UniProtKB-EC"/>
</dbReference>
<keyword evidence="5" id="KW-1035">Host cytoplasm</keyword>
<evidence type="ECO:0000256" key="3">
    <source>
        <dbReference type="ARBA" id="ARBA00022638"/>
    </source>
</evidence>
<feature type="chain" id="PRO_5035679937" description="Lysozyme" evidence="7">
    <location>
        <begin position="18"/>
        <end position="162"/>
    </location>
</feature>
<dbReference type="GO" id="GO:0016998">
    <property type="term" value="P:cell wall macromolecule catabolic process"/>
    <property type="evidence" value="ECO:0007669"/>
    <property type="project" value="InterPro"/>
</dbReference>
<reference evidence="8" key="1">
    <citation type="submission" date="2020-11" db="EMBL/GenBank/DDBJ databases">
        <authorList>
            <person name="Tran Van P."/>
        </authorList>
    </citation>
    <scope>NUCLEOTIDE SEQUENCE</scope>
</reference>
<dbReference type="InterPro" id="IPR034690">
    <property type="entry name" value="Endolysin_T4_type"/>
</dbReference>
<dbReference type="EMBL" id="CAJPIZ010002269">
    <property type="protein sequence ID" value="CAG2104781.1"/>
    <property type="molecule type" value="Genomic_DNA"/>
</dbReference>
<evidence type="ECO:0000256" key="7">
    <source>
        <dbReference type="SAM" id="SignalP"/>
    </source>
</evidence>
<evidence type="ECO:0000256" key="2">
    <source>
        <dbReference type="ARBA" id="ARBA00022529"/>
    </source>
</evidence>
<dbReference type="HAMAP" id="MF_04110">
    <property type="entry name" value="ENDOLYSIN_T4"/>
    <property type="match status" value="1"/>
</dbReference>
<keyword evidence="2" id="KW-0929">Antimicrobial</keyword>
<dbReference type="InterPro" id="IPR033907">
    <property type="entry name" value="Endolysin_autolysin"/>
</dbReference>
<keyword evidence="4" id="KW-0378">Hydrolase</keyword>
<comment type="catalytic activity">
    <reaction evidence="1">
        <text>Hydrolysis of (1-&gt;4)-beta-linkages between N-acetylmuramic acid and N-acetyl-D-glucosamine residues in a peptidoglycan and between N-acetyl-D-glucosamine residues in chitodextrins.</text>
        <dbReference type="EC" id="3.2.1.17"/>
    </reaction>
</comment>
<feature type="signal peptide" evidence="7">
    <location>
        <begin position="1"/>
        <end position="17"/>
    </location>
</feature>
<evidence type="ECO:0000256" key="4">
    <source>
        <dbReference type="ARBA" id="ARBA00022801"/>
    </source>
</evidence>
<organism evidence="8">
    <name type="scientific">Medioppia subpectinata</name>
    <dbReference type="NCBI Taxonomy" id="1979941"/>
    <lineage>
        <taxon>Eukaryota</taxon>
        <taxon>Metazoa</taxon>
        <taxon>Ecdysozoa</taxon>
        <taxon>Arthropoda</taxon>
        <taxon>Chelicerata</taxon>
        <taxon>Arachnida</taxon>
        <taxon>Acari</taxon>
        <taxon>Acariformes</taxon>
        <taxon>Sarcoptiformes</taxon>
        <taxon>Oribatida</taxon>
        <taxon>Brachypylina</taxon>
        <taxon>Oppioidea</taxon>
        <taxon>Oppiidae</taxon>
        <taxon>Medioppia</taxon>
    </lineage>
</organism>
<proteinExistence type="inferred from homology"/>